<dbReference type="EMBL" id="CP097332">
    <property type="protein sequence ID" value="UQX90143.1"/>
    <property type="molecule type" value="Genomic_DNA"/>
</dbReference>
<evidence type="ECO:0000256" key="5">
    <source>
        <dbReference type="ARBA" id="ARBA00022989"/>
    </source>
</evidence>
<evidence type="ECO:0000256" key="2">
    <source>
        <dbReference type="ARBA" id="ARBA00008873"/>
    </source>
</evidence>
<dbReference type="Gene3D" id="1.20.1510.10">
    <property type="entry name" value="Cation efflux protein transmembrane domain"/>
    <property type="match status" value="1"/>
</dbReference>
<evidence type="ECO:0000256" key="1">
    <source>
        <dbReference type="ARBA" id="ARBA00004141"/>
    </source>
</evidence>
<name>A0ABY4R2U6_9ACTN</name>
<dbReference type="RefSeq" id="WP_249774039.1">
    <property type="nucleotide sequence ID" value="NZ_CP097332.1"/>
</dbReference>
<evidence type="ECO:0000256" key="3">
    <source>
        <dbReference type="ARBA" id="ARBA00022448"/>
    </source>
</evidence>
<evidence type="ECO:0000259" key="10">
    <source>
        <dbReference type="Pfam" id="PF01545"/>
    </source>
</evidence>
<gene>
    <name evidence="12" type="ORF">M6D93_09130</name>
</gene>
<feature type="transmembrane region" description="Helical" evidence="9">
    <location>
        <begin position="183"/>
        <end position="201"/>
    </location>
</feature>
<dbReference type="Proteomes" id="UP001056336">
    <property type="component" value="Chromosome"/>
</dbReference>
<feature type="transmembrane region" description="Helical" evidence="9">
    <location>
        <begin position="142"/>
        <end position="162"/>
    </location>
</feature>
<evidence type="ECO:0000313" key="13">
    <source>
        <dbReference type="Proteomes" id="UP001056336"/>
    </source>
</evidence>
<comment type="similarity">
    <text evidence="2">Belongs to the cation diffusion facilitator (CDF) transporter (TC 2.A.4) family. SLC30A subfamily.</text>
</comment>
<evidence type="ECO:0000256" key="8">
    <source>
        <dbReference type="SAM" id="MobiDB-lite"/>
    </source>
</evidence>
<accession>A0ABY4R2U6</accession>
<organism evidence="12 13">
    <name type="scientific">Jatrophihabitans telluris</name>
    <dbReference type="NCBI Taxonomy" id="2038343"/>
    <lineage>
        <taxon>Bacteria</taxon>
        <taxon>Bacillati</taxon>
        <taxon>Actinomycetota</taxon>
        <taxon>Actinomycetes</taxon>
        <taxon>Jatrophihabitantales</taxon>
        <taxon>Jatrophihabitantaceae</taxon>
        <taxon>Jatrophihabitans</taxon>
    </lineage>
</organism>
<evidence type="ECO:0000256" key="4">
    <source>
        <dbReference type="ARBA" id="ARBA00022692"/>
    </source>
</evidence>
<keyword evidence="3" id="KW-0813">Transport</keyword>
<dbReference type="InterPro" id="IPR027469">
    <property type="entry name" value="Cation_efflux_TMD_sf"/>
</dbReference>
<keyword evidence="6" id="KW-0406">Ion transport</keyword>
<evidence type="ECO:0000256" key="7">
    <source>
        <dbReference type="ARBA" id="ARBA00023136"/>
    </source>
</evidence>
<keyword evidence="4 9" id="KW-0812">Transmembrane</keyword>
<sequence>MTASSRDVDGHGRSQDDSAQHAHGGGHRHVEVTAATDQRWLLASLSVIVTFMVAEVVLGWAAHSLALVADAGHMLTDAAALGLAVIAARLARRPARGRYTYGFTRIDAVSAQANGITLLLLAVWFAVAAVRRLFDPPPVQGGLVLVVAVIGVGVNLLAVYFAGRANRDSLNVRGAVAHIVNDLWAFVATAIAGAVVLLTGWNRADAVASLIVAVLMVQSGLVLVRAANRVFLEAAPDGIDPEIVGGDMARVPGVIEIHDLHVWDLGAAEPALSAHVVVGRDYDCHAVANEVRDVLAARHHIGHATLQADHRHADVRLDEDCSAESGHGPGYFGHLVDDV</sequence>
<evidence type="ECO:0000313" key="12">
    <source>
        <dbReference type="EMBL" id="UQX90143.1"/>
    </source>
</evidence>
<reference evidence="12" key="2">
    <citation type="submission" date="2022-05" db="EMBL/GenBank/DDBJ databases">
        <authorList>
            <person name="Kim J.-S."/>
            <person name="Lee K."/>
            <person name="Suh M."/>
            <person name="Eom M."/>
            <person name="Kim J.-S."/>
            <person name="Kim D.-S."/>
            <person name="Ko S.-H."/>
            <person name="Shin Y."/>
            <person name="Lee J.-S."/>
        </authorList>
    </citation>
    <scope>NUCLEOTIDE SEQUENCE</scope>
    <source>
        <strain evidence="12">N237</strain>
    </source>
</reference>
<dbReference type="InterPro" id="IPR002524">
    <property type="entry name" value="Cation_efflux"/>
</dbReference>
<feature type="region of interest" description="Disordered" evidence="8">
    <location>
        <begin position="1"/>
        <end position="28"/>
    </location>
</feature>
<dbReference type="SUPFAM" id="SSF161111">
    <property type="entry name" value="Cation efflux protein transmembrane domain-like"/>
    <property type="match status" value="1"/>
</dbReference>
<dbReference type="SUPFAM" id="SSF160240">
    <property type="entry name" value="Cation efflux protein cytoplasmic domain-like"/>
    <property type="match status" value="1"/>
</dbReference>
<reference evidence="12" key="1">
    <citation type="journal article" date="2018" name="Int. J. Syst. Evol. Microbiol.">
        <title>Jatrophihabitans telluris sp. nov., isolated from sediment soil of lava forest wetlands and the emended description of the genus Jatrophihabitans.</title>
        <authorList>
            <person name="Lee K.C."/>
            <person name="Suh M.K."/>
            <person name="Eom M.K."/>
            <person name="Kim K.K."/>
            <person name="Kim J.S."/>
            <person name="Kim D.S."/>
            <person name="Ko S.H."/>
            <person name="Shin Y.K."/>
            <person name="Lee J.S."/>
        </authorList>
    </citation>
    <scope>NUCLEOTIDE SEQUENCE</scope>
    <source>
        <strain evidence="12">N237</strain>
    </source>
</reference>
<keyword evidence="5 9" id="KW-1133">Transmembrane helix</keyword>
<dbReference type="PANTHER" id="PTHR11562:SF17">
    <property type="entry name" value="RE54080P-RELATED"/>
    <property type="match status" value="1"/>
</dbReference>
<dbReference type="InterPro" id="IPR027470">
    <property type="entry name" value="Cation_efflux_CTD"/>
</dbReference>
<evidence type="ECO:0000256" key="6">
    <source>
        <dbReference type="ARBA" id="ARBA00023065"/>
    </source>
</evidence>
<feature type="transmembrane region" description="Helical" evidence="9">
    <location>
        <begin position="40"/>
        <end position="62"/>
    </location>
</feature>
<dbReference type="InterPro" id="IPR050681">
    <property type="entry name" value="CDF/SLC30A"/>
</dbReference>
<dbReference type="Pfam" id="PF16916">
    <property type="entry name" value="ZT_dimer"/>
    <property type="match status" value="1"/>
</dbReference>
<keyword evidence="7 9" id="KW-0472">Membrane</keyword>
<evidence type="ECO:0000256" key="9">
    <source>
        <dbReference type="SAM" id="Phobius"/>
    </source>
</evidence>
<dbReference type="InterPro" id="IPR036837">
    <property type="entry name" value="Cation_efflux_CTD_sf"/>
</dbReference>
<dbReference type="Pfam" id="PF01545">
    <property type="entry name" value="Cation_efflux"/>
    <property type="match status" value="1"/>
</dbReference>
<dbReference type="InterPro" id="IPR058533">
    <property type="entry name" value="Cation_efflux_TM"/>
</dbReference>
<keyword evidence="13" id="KW-1185">Reference proteome</keyword>
<proteinExistence type="inferred from homology"/>
<protein>
    <submittedName>
        <fullName evidence="12">Cation diffusion facilitator family transporter</fullName>
    </submittedName>
</protein>
<feature type="transmembrane region" description="Helical" evidence="9">
    <location>
        <begin position="111"/>
        <end position="130"/>
    </location>
</feature>
<feature type="domain" description="Cation efflux protein cytoplasmic" evidence="11">
    <location>
        <begin position="238"/>
        <end position="309"/>
    </location>
</feature>
<feature type="domain" description="Cation efflux protein transmembrane" evidence="10">
    <location>
        <begin position="41"/>
        <end position="227"/>
    </location>
</feature>
<comment type="subcellular location">
    <subcellularLocation>
        <location evidence="1">Membrane</location>
        <topology evidence="1">Multi-pass membrane protein</topology>
    </subcellularLocation>
</comment>
<feature type="transmembrane region" description="Helical" evidence="9">
    <location>
        <begin position="74"/>
        <end position="91"/>
    </location>
</feature>
<feature type="compositionally biased region" description="Basic and acidic residues" evidence="8">
    <location>
        <begin position="1"/>
        <end position="20"/>
    </location>
</feature>
<dbReference type="PANTHER" id="PTHR11562">
    <property type="entry name" value="CATION EFFLUX PROTEIN/ ZINC TRANSPORTER"/>
    <property type="match status" value="1"/>
</dbReference>
<evidence type="ECO:0000259" key="11">
    <source>
        <dbReference type="Pfam" id="PF16916"/>
    </source>
</evidence>
<feature type="transmembrane region" description="Helical" evidence="9">
    <location>
        <begin position="207"/>
        <end position="224"/>
    </location>
</feature>
<dbReference type="NCBIfam" id="TIGR01297">
    <property type="entry name" value="CDF"/>
    <property type="match status" value="1"/>
</dbReference>